<proteinExistence type="predicted"/>
<feature type="region of interest" description="Disordered" evidence="1">
    <location>
        <begin position="42"/>
        <end position="65"/>
    </location>
</feature>
<dbReference type="EMBL" id="AM889285">
    <property type="protein sequence ID" value="CAP55778.1"/>
    <property type="molecule type" value="Genomic_DNA"/>
</dbReference>
<reference evidence="2 3" key="1">
    <citation type="journal article" date="2009" name="BMC Genomics">
        <title>Complete genome sequence of the sugarcane nitrogen-fixing endophyte Gluconacetobacter diazotrophicus Pal5.</title>
        <authorList>
            <person name="Bertalan M."/>
            <person name="Albano R."/>
            <person name="Padua V."/>
            <person name="Rouws L."/>
            <person name="Rojas C."/>
            <person name="Hemerly A."/>
            <person name="Teixeira K."/>
            <person name="Schwab S."/>
            <person name="Araujo J."/>
            <person name="Oliveira A."/>
            <person name="Franca L."/>
            <person name="Magalhaes V."/>
            <person name="Alqueres S."/>
            <person name="Cardoso A."/>
            <person name="Almeida W."/>
            <person name="Loureiro M.M."/>
            <person name="Nogueira E."/>
            <person name="Cidade D."/>
            <person name="Oliveira D."/>
            <person name="Simao T."/>
            <person name="Macedo J."/>
            <person name="Valadao A."/>
            <person name="Dreschsel M."/>
            <person name="Freitas F."/>
            <person name="Vidal M."/>
            <person name="Guedes H."/>
            <person name="Rodrigues E."/>
            <person name="Meneses C."/>
            <person name="Brioso P."/>
            <person name="Pozzer L."/>
            <person name="Figueiredo D."/>
            <person name="Montano H."/>
            <person name="Junior J."/>
            <person name="Filho G."/>
            <person name="Flores V."/>
            <person name="Ferreira B."/>
            <person name="Branco A."/>
            <person name="Gonzalez P."/>
            <person name="Guillobel H."/>
            <person name="Lemos M."/>
            <person name="Seibel L."/>
            <person name="Macedo J."/>
            <person name="Alves-Ferreira M."/>
            <person name="Sachetto-Martins G."/>
            <person name="Coelho A."/>
            <person name="Santos E."/>
            <person name="Amaral G."/>
            <person name="Neves A."/>
            <person name="Pacheco A.B."/>
            <person name="Carvalho D."/>
            <person name="Lery L."/>
            <person name="Bisch P."/>
            <person name="Rossle S.C."/>
            <person name="Urmenyi T."/>
            <person name="Kruger W.V."/>
            <person name="Martins O."/>
            <person name="Baldani J.I."/>
            <person name="Ferreira P.C."/>
        </authorList>
    </citation>
    <scope>NUCLEOTIDE SEQUENCE [LARGE SCALE GENOMIC DNA]</scope>
    <source>
        <strain evidence="3">ATCC 49037 / DSM 5601 / CCUG 37298 / CIP 103539 / LMG 7603 / PAl5</strain>
    </source>
</reference>
<sequence length="65" mass="7131">MIDHGTFPRVFSLSCVAGSFIPAGRHRPIPIRHLFSFPVDPSQQKSVTPWPVPSFPIPDATTTGM</sequence>
<evidence type="ECO:0000256" key="1">
    <source>
        <dbReference type="SAM" id="MobiDB-lite"/>
    </source>
</evidence>
<accession>A9HIJ9</accession>
<evidence type="ECO:0000313" key="3">
    <source>
        <dbReference type="Proteomes" id="UP000001176"/>
    </source>
</evidence>
<dbReference type="Proteomes" id="UP000001176">
    <property type="component" value="Chromosome"/>
</dbReference>
<evidence type="ECO:0000313" key="2">
    <source>
        <dbReference type="EMBL" id="CAP55778.1"/>
    </source>
</evidence>
<dbReference type="KEGG" id="gdi:GDI1835"/>
<dbReference type="AlphaFoldDB" id="A9HIJ9"/>
<gene>
    <name evidence="2" type="ordered locus">GDI1835</name>
</gene>
<organism evidence="2 3">
    <name type="scientific">Gluconacetobacter diazotrophicus (strain ATCC 49037 / DSM 5601 / CCUG 37298 / CIP 103539 / LMG 7603 / PAl5)</name>
    <dbReference type="NCBI Taxonomy" id="272568"/>
    <lineage>
        <taxon>Bacteria</taxon>
        <taxon>Pseudomonadati</taxon>
        <taxon>Pseudomonadota</taxon>
        <taxon>Alphaproteobacteria</taxon>
        <taxon>Acetobacterales</taxon>
        <taxon>Acetobacteraceae</taxon>
        <taxon>Gluconacetobacter</taxon>
    </lineage>
</organism>
<name>A9HIJ9_GLUDA</name>
<protein>
    <submittedName>
        <fullName evidence="2">Uncharacterized protein</fullName>
    </submittedName>
</protein>
<keyword evidence="3" id="KW-1185">Reference proteome</keyword>